<evidence type="ECO:0000313" key="2">
    <source>
        <dbReference type="EMBL" id="PKU39787.1"/>
    </source>
</evidence>
<dbReference type="EMBL" id="KZ506410">
    <property type="protein sequence ID" value="PKU39787.1"/>
    <property type="molecule type" value="Genomic_DNA"/>
</dbReference>
<evidence type="ECO:0000256" key="1">
    <source>
        <dbReference type="SAM" id="MobiDB-lite"/>
    </source>
</evidence>
<keyword evidence="3" id="KW-1185">Reference proteome</keyword>
<name>A0A2I0U123_LIMLA</name>
<sequence>MNDQNLETRPLIKEFQPCSDIQRSAVIAEKETVDTVNDEPALGKDAPRNLDASGKTACVKRPPPLLARENQVHRSSTLPGIVFLILGPRLTVSPAALFWGAGNGAVDYGHGAGDYGHGAVDYGHGAGDYRHGAGDYGHGAGMNQTEKGQTRHPASAHNPGCQLLVYPAPASVEQQGAPSEAIDYVPNIIFTSSCR</sequence>
<accession>A0A2I0U123</accession>
<feature type="region of interest" description="Disordered" evidence="1">
    <location>
        <begin position="36"/>
        <end position="57"/>
    </location>
</feature>
<dbReference type="Proteomes" id="UP000233556">
    <property type="component" value="Unassembled WGS sequence"/>
</dbReference>
<dbReference type="AlphaFoldDB" id="A0A2I0U123"/>
<proteinExistence type="predicted"/>
<reference evidence="3" key="2">
    <citation type="submission" date="2017-12" db="EMBL/GenBank/DDBJ databases">
        <title>Genome sequence of the Bar-tailed Godwit (Limosa lapponica baueri).</title>
        <authorList>
            <person name="Lima N.C.B."/>
            <person name="Parody-Merino A.M."/>
            <person name="Battley P.F."/>
            <person name="Fidler A.E."/>
            <person name="Prosdocimi F."/>
        </authorList>
    </citation>
    <scope>NUCLEOTIDE SEQUENCE [LARGE SCALE GENOMIC DNA]</scope>
</reference>
<organism evidence="2 3">
    <name type="scientific">Limosa lapponica baueri</name>
    <dbReference type="NCBI Taxonomy" id="1758121"/>
    <lineage>
        <taxon>Eukaryota</taxon>
        <taxon>Metazoa</taxon>
        <taxon>Chordata</taxon>
        <taxon>Craniata</taxon>
        <taxon>Vertebrata</taxon>
        <taxon>Euteleostomi</taxon>
        <taxon>Archelosauria</taxon>
        <taxon>Archosauria</taxon>
        <taxon>Dinosauria</taxon>
        <taxon>Saurischia</taxon>
        <taxon>Theropoda</taxon>
        <taxon>Coelurosauria</taxon>
        <taxon>Aves</taxon>
        <taxon>Neognathae</taxon>
        <taxon>Neoaves</taxon>
        <taxon>Charadriiformes</taxon>
        <taxon>Scolopacidae</taxon>
        <taxon>Limosa</taxon>
    </lineage>
</organism>
<reference evidence="3" key="1">
    <citation type="submission" date="2017-11" db="EMBL/GenBank/DDBJ databases">
        <authorList>
            <person name="Lima N.C."/>
            <person name="Parody-Merino A.M."/>
            <person name="Battley P.F."/>
            <person name="Fidler A.E."/>
            <person name="Prosdocimi F."/>
        </authorList>
    </citation>
    <scope>NUCLEOTIDE SEQUENCE [LARGE SCALE GENOMIC DNA]</scope>
</reference>
<evidence type="ECO:0000313" key="3">
    <source>
        <dbReference type="Proteomes" id="UP000233556"/>
    </source>
</evidence>
<protein>
    <submittedName>
        <fullName evidence="2">Uncharacterized protein</fullName>
    </submittedName>
</protein>
<gene>
    <name evidence="2" type="ORF">llap_9910</name>
</gene>